<name>A0A859FD75_9BACI</name>
<proteinExistence type="predicted"/>
<feature type="domain" description="Carbohydrate kinase PfkB" evidence="3">
    <location>
        <begin position="60"/>
        <end position="335"/>
    </location>
</feature>
<dbReference type="GO" id="GO:0004730">
    <property type="term" value="F:pseudouridylate synthase activity"/>
    <property type="evidence" value="ECO:0007669"/>
    <property type="project" value="TreeGrafter"/>
</dbReference>
<dbReference type="EMBL" id="CP041372">
    <property type="protein sequence ID" value="QKS70702.1"/>
    <property type="molecule type" value="Genomic_DNA"/>
</dbReference>
<dbReference type="InterPro" id="IPR036388">
    <property type="entry name" value="WH-like_DNA-bd_sf"/>
</dbReference>
<accession>A0A859FD75</accession>
<dbReference type="PANTHER" id="PTHR42909">
    <property type="entry name" value="ZGC:136858"/>
    <property type="match status" value="1"/>
</dbReference>
<dbReference type="InterPro" id="IPR002173">
    <property type="entry name" value="Carboh/pur_kinase_PfkB_CS"/>
</dbReference>
<evidence type="ECO:0000313" key="4">
    <source>
        <dbReference type="EMBL" id="QKS70702.1"/>
    </source>
</evidence>
<dbReference type="PANTHER" id="PTHR42909:SF4">
    <property type="entry name" value="CARBOHYDRATE KINASE, PFKB FAMILY"/>
    <property type="match status" value="1"/>
</dbReference>
<dbReference type="SUPFAM" id="SSF46785">
    <property type="entry name" value="Winged helix' DNA-binding domain"/>
    <property type="match status" value="1"/>
</dbReference>
<dbReference type="SUPFAM" id="SSF53613">
    <property type="entry name" value="Ribokinase-like"/>
    <property type="match status" value="1"/>
</dbReference>
<keyword evidence="1" id="KW-0808">Transferase</keyword>
<evidence type="ECO:0000313" key="5">
    <source>
        <dbReference type="Proteomes" id="UP000318138"/>
    </source>
</evidence>
<dbReference type="Pfam" id="PF13412">
    <property type="entry name" value="HTH_24"/>
    <property type="match status" value="1"/>
</dbReference>
<dbReference type="InterPro" id="IPR011611">
    <property type="entry name" value="PfkB_dom"/>
</dbReference>
<sequence length="353" mass="38646">MNKKETQLLALIQQNPYISQQELADQLDLSRSAVAGYISNLMKDGVILGKAYVLNKLPTVLCIGGANLDRKLHVKGAFQWEDSNPVFGTESYGGVARNIAENLAKLQVETALFTTIGMESSGQEMLRSLKNVDTSASIHVAGRNTGTYTAVLNEQNELMFALAEMDIYDTLTLAMVKQHQHKLRQASIIVMDTNFSKEVLEEVVKQKQANQQLVIVPVSAKKMDRLPDSLHGITTMILNRTELQTISEGNSLEEHAYHLREQGVENVIVTLGREGVAYFSANESGTLEAIEVDVVDVTGAGDAFSSGVVFEMLRQSSLEAACRAGLMVASETLKTDTTVADHITRELLEGVEE</sequence>
<dbReference type="Proteomes" id="UP000318138">
    <property type="component" value="Chromosome"/>
</dbReference>
<evidence type="ECO:0000256" key="1">
    <source>
        <dbReference type="ARBA" id="ARBA00022679"/>
    </source>
</evidence>
<dbReference type="InterPro" id="IPR029056">
    <property type="entry name" value="Ribokinase-like"/>
</dbReference>
<dbReference type="RefSeq" id="WP_176008738.1">
    <property type="nucleotide sequence ID" value="NZ_CP041372.2"/>
</dbReference>
<dbReference type="KEGG" id="psua:FLK61_28605"/>
<gene>
    <name evidence="4" type="ORF">FLK61_28605</name>
</gene>
<reference evidence="5" key="1">
    <citation type="submission" date="2019-07" db="EMBL/GenBank/DDBJ databases">
        <title>Bacillus alkalisoli sp. nov. isolated from saline soil.</title>
        <authorList>
            <person name="Sun J.-Q."/>
            <person name="Xu L."/>
        </authorList>
    </citation>
    <scope>NUCLEOTIDE SEQUENCE [LARGE SCALE GENOMIC DNA]</scope>
    <source>
        <strain evidence="5">M4U3P1</strain>
    </source>
</reference>
<dbReference type="GO" id="GO:0005737">
    <property type="term" value="C:cytoplasm"/>
    <property type="evidence" value="ECO:0007669"/>
    <property type="project" value="TreeGrafter"/>
</dbReference>
<evidence type="ECO:0000256" key="2">
    <source>
        <dbReference type="ARBA" id="ARBA00022777"/>
    </source>
</evidence>
<dbReference type="AlphaFoldDB" id="A0A859FD75"/>
<dbReference type="PROSITE" id="PS00584">
    <property type="entry name" value="PFKB_KINASES_2"/>
    <property type="match status" value="1"/>
</dbReference>
<protein>
    <submittedName>
        <fullName evidence="4">Winged helix-turn-helix transcriptional regulator</fullName>
    </submittedName>
</protein>
<keyword evidence="5" id="KW-1185">Reference proteome</keyword>
<keyword evidence="2" id="KW-0418">Kinase</keyword>
<dbReference type="CDD" id="cd01941">
    <property type="entry name" value="YeiC_kinase_like"/>
    <property type="match status" value="1"/>
</dbReference>
<dbReference type="Gene3D" id="3.40.1190.20">
    <property type="match status" value="1"/>
</dbReference>
<dbReference type="GO" id="GO:0016798">
    <property type="term" value="F:hydrolase activity, acting on glycosyl bonds"/>
    <property type="evidence" value="ECO:0007669"/>
    <property type="project" value="TreeGrafter"/>
</dbReference>
<dbReference type="Gene3D" id="1.10.10.10">
    <property type="entry name" value="Winged helix-like DNA-binding domain superfamily/Winged helix DNA-binding domain"/>
    <property type="match status" value="1"/>
</dbReference>
<organism evidence="4 5">
    <name type="scientific">Paenalkalicoccus suaedae</name>
    <dbReference type="NCBI Taxonomy" id="2592382"/>
    <lineage>
        <taxon>Bacteria</taxon>
        <taxon>Bacillati</taxon>
        <taxon>Bacillota</taxon>
        <taxon>Bacilli</taxon>
        <taxon>Bacillales</taxon>
        <taxon>Bacillaceae</taxon>
        <taxon>Paenalkalicoccus</taxon>
    </lineage>
</organism>
<dbReference type="GO" id="GO:0016301">
    <property type="term" value="F:kinase activity"/>
    <property type="evidence" value="ECO:0007669"/>
    <property type="project" value="UniProtKB-KW"/>
</dbReference>
<dbReference type="Pfam" id="PF00294">
    <property type="entry name" value="PfkB"/>
    <property type="match status" value="1"/>
</dbReference>
<dbReference type="InterPro" id="IPR036390">
    <property type="entry name" value="WH_DNA-bd_sf"/>
</dbReference>
<evidence type="ECO:0000259" key="3">
    <source>
        <dbReference type="Pfam" id="PF00294"/>
    </source>
</evidence>